<evidence type="ECO:0000313" key="1">
    <source>
        <dbReference type="EMBL" id="BBL69697.1"/>
    </source>
</evidence>
<keyword evidence="2" id="KW-1185">Reference proteome</keyword>
<dbReference type="RefSeq" id="WP_221048009.1">
    <property type="nucleotide sequence ID" value="NZ_AP019782.1"/>
</dbReference>
<evidence type="ECO:0008006" key="3">
    <source>
        <dbReference type="Google" id="ProtNLM"/>
    </source>
</evidence>
<protein>
    <recommendedName>
        <fullName evidence="3">DUF1834 family protein</fullName>
    </recommendedName>
</protein>
<dbReference type="InterPro" id="IPR014972">
    <property type="entry name" value="Phage_Mu_Gp37"/>
</dbReference>
<dbReference type="AlphaFoldDB" id="A0A8D4VLF4"/>
<dbReference type="Proteomes" id="UP000824988">
    <property type="component" value="Chromosome"/>
</dbReference>
<organism evidence="1 2">
    <name type="scientific">Methylogaea oryzae</name>
    <dbReference type="NCBI Taxonomy" id="1295382"/>
    <lineage>
        <taxon>Bacteria</taxon>
        <taxon>Pseudomonadati</taxon>
        <taxon>Pseudomonadota</taxon>
        <taxon>Gammaproteobacteria</taxon>
        <taxon>Methylococcales</taxon>
        <taxon>Methylococcaceae</taxon>
        <taxon>Methylogaea</taxon>
    </lineage>
</organism>
<sequence>MAIAAIADALEQTARTTLGGTVRQVETIEAWTGAVLDRMAAHAPGVFVAYTVGTARDASVLIVDSQWSVFAVSRHAGRAAAALRGGQQEIGAWTMAELLGAAMHGLRVPDVATVEVQRMAPQVDEWTVKNGLVVYRLTLAARISLPRQVDASRIGDFITFHGESDVGGDAPFVSEFNLPQTP</sequence>
<accession>A0A8D4VLF4</accession>
<evidence type="ECO:0000313" key="2">
    <source>
        <dbReference type="Proteomes" id="UP000824988"/>
    </source>
</evidence>
<gene>
    <name evidence="1" type="ORF">MoryE10_03030</name>
</gene>
<name>A0A8D4VLF4_9GAMM</name>
<dbReference type="KEGG" id="moz:MoryE10_03030"/>
<proteinExistence type="predicted"/>
<dbReference type="EMBL" id="AP019782">
    <property type="protein sequence ID" value="BBL69697.1"/>
    <property type="molecule type" value="Genomic_DNA"/>
</dbReference>
<dbReference type="Pfam" id="PF08873">
    <property type="entry name" value="Phage_Mu_Gp37"/>
    <property type="match status" value="1"/>
</dbReference>
<reference evidence="1" key="1">
    <citation type="submission" date="2019-06" db="EMBL/GenBank/DDBJ databases">
        <title>Complete genome sequence of Methylogaea oryzae strain JCM16910.</title>
        <authorList>
            <person name="Asakawa S."/>
        </authorList>
    </citation>
    <scope>NUCLEOTIDE SEQUENCE</scope>
    <source>
        <strain evidence="1">E10</strain>
    </source>
</reference>